<dbReference type="EMBL" id="JBHLUU010000114">
    <property type="protein sequence ID" value="MFC0476962.1"/>
    <property type="molecule type" value="Genomic_DNA"/>
</dbReference>
<evidence type="ECO:0000259" key="11">
    <source>
        <dbReference type="PROSITE" id="PS52039"/>
    </source>
</evidence>
<dbReference type="PANTHER" id="PTHR11390">
    <property type="entry name" value="PROKARYOTIC DNA TOPOISOMERASE"/>
    <property type="match status" value="1"/>
</dbReference>
<dbReference type="Gene3D" id="1.10.290.10">
    <property type="entry name" value="Topoisomerase I, domain 4"/>
    <property type="match status" value="1"/>
</dbReference>
<keyword evidence="4" id="KW-0799">Topoisomerase</keyword>
<dbReference type="InterPro" id="IPR025589">
    <property type="entry name" value="Toprim_C_rpt"/>
</dbReference>
<dbReference type="SMART" id="SM00437">
    <property type="entry name" value="TOP1Ac"/>
    <property type="match status" value="1"/>
</dbReference>
<comment type="catalytic activity">
    <reaction evidence="1">
        <text>ATP-independent breakage of single-stranded DNA, followed by passage and rejoining.</text>
        <dbReference type="EC" id="5.6.2.1"/>
    </reaction>
</comment>
<name>A0ABV6KUF0_9BACI</name>
<dbReference type="Gene3D" id="3.40.50.140">
    <property type="match status" value="1"/>
</dbReference>
<dbReference type="NCBIfam" id="TIGR01056">
    <property type="entry name" value="topB"/>
    <property type="match status" value="1"/>
</dbReference>
<dbReference type="InterPro" id="IPR005738">
    <property type="entry name" value="TopoIII"/>
</dbReference>
<dbReference type="PRINTS" id="PR00417">
    <property type="entry name" value="PRTPISMRASEI"/>
</dbReference>
<evidence type="ECO:0000256" key="6">
    <source>
        <dbReference type="ARBA" id="ARBA00023235"/>
    </source>
</evidence>
<dbReference type="RefSeq" id="WP_377058703.1">
    <property type="nucleotide sequence ID" value="NZ_JBHLUU010000114.1"/>
</dbReference>
<dbReference type="InterPro" id="IPR000380">
    <property type="entry name" value="Topo_IA"/>
</dbReference>
<dbReference type="InterPro" id="IPR003602">
    <property type="entry name" value="Topo_IA_DNA-bd_dom"/>
</dbReference>
<evidence type="ECO:0000313" key="12">
    <source>
        <dbReference type="EMBL" id="MFC0476962.1"/>
    </source>
</evidence>
<dbReference type="InterPro" id="IPR013826">
    <property type="entry name" value="Topo_IA_cen_sub3"/>
</dbReference>
<keyword evidence="5" id="KW-0238">DNA-binding</keyword>
<dbReference type="PROSITE" id="PS00396">
    <property type="entry name" value="TOPO_IA_1"/>
    <property type="match status" value="1"/>
</dbReference>
<dbReference type="InterPro" id="IPR023405">
    <property type="entry name" value="Topo_IA_core_domain"/>
</dbReference>
<dbReference type="InterPro" id="IPR003601">
    <property type="entry name" value="Topo_IA_2"/>
</dbReference>
<dbReference type="EC" id="5.6.2.1" evidence="3"/>
<dbReference type="Gene3D" id="2.70.20.10">
    <property type="entry name" value="Topoisomerase I, domain 3"/>
    <property type="match status" value="1"/>
</dbReference>
<comment type="similarity">
    <text evidence="2">Belongs to the type IA topoisomerase family.</text>
</comment>
<gene>
    <name evidence="12" type="primary">topB</name>
    <name evidence="12" type="ORF">ACFFHF_17295</name>
</gene>
<evidence type="ECO:0000256" key="2">
    <source>
        <dbReference type="ARBA" id="ARBA00009446"/>
    </source>
</evidence>
<protein>
    <recommendedName>
        <fullName evidence="3">DNA topoisomerase</fullName>
        <ecNumber evidence="3">5.6.2.1</ecNumber>
    </recommendedName>
    <alternativeName>
        <fullName evidence="10">Omega-protein</fullName>
    </alternativeName>
    <alternativeName>
        <fullName evidence="9">Relaxing enzyme</fullName>
    </alternativeName>
    <alternativeName>
        <fullName evidence="7">Swivelase</fullName>
    </alternativeName>
    <alternativeName>
        <fullName evidence="8">Untwisting enzyme</fullName>
    </alternativeName>
</protein>
<evidence type="ECO:0000256" key="4">
    <source>
        <dbReference type="ARBA" id="ARBA00023029"/>
    </source>
</evidence>
<reference evidence="12 13" key="1">
    <citation type="submission" date="2024-09" db="EMBL/GenBank/DDBJ databases">
        <authorList>
            <person name="Sun Q."/>
            <person name="Mori K."/>
        </authorList>
    </citation>
    <scope>NUCLEOTIDE SEQUENCE [LARGE SCALE GENOMIC DNA]</scope>
    <source>
        <strain evidence="12 13">CGMCC 1.9126</strain>
    </source>
</reference>
<dbReference type="InterPro" id="IPR013825">
    <property type="entry name" value="Topo_IA_cen_sub2"/>
</dbReference>
<dbReference type="SUPFAM" id="SSF56712">
    <property type="entry name" value="Prokaryotic type I DNA topoisomerase"/>
    <property type="match status" value="1"/>
</dbReference>
<dbReference type="SMART" id="SM00436">
    <property type="entry name" value="TOP1Bc"/>
    <property type="match status" value="1"/>
</dbReference>
<accession>A0ABV6KUF0</accession>
<feature type="domain" description="Topo IA-type catalytic" evidence="11">
    <location>
        <begin position="159"/>
        <end position="605"/>
    </location>
</feature>
<evidence type="ECO:0000256" key="3">
    <source>
        <dbReference type="ARBA" id="ARBA00012891"/>
    </source>
</evidence>
<dbReference type="GO" id="GO:0003917">
    <property type="term" value="F:DNA topoisomerase type I (single strand cut, ATP-independent) activity"/>
    <property type="evidence" value="ECO:0007669"/>
    <property type="project" value="UniProtKB-EC"/>
</dbReference>
<dbReference type="PANTHER" id="PTHR11390:SF21">
    <property type="entry name" value="DNA TOPOISOMERASE 3-ALPHA"/>
    <property type="match status" value="1"/>
</dbReference>
<evidence type="ECO:0000313" key="13">
    <source>
        <dbReference type="Proteomes" id="UP001589738"/>
    </source>
</evidence>
<dbReference type="Proteomes" id="UP001589738">
    <property type="component" value="Unassembled WGS sequence"/>
</dbReference>
<dbReference type="Gene3D" id="1.10.460.10">
    <property type="entry name" value="Topoisomerase I, domain 2"/>
    <property type="match status" value="1"/>
</dbReference>
<organism evidence="12 13">
    <name type="scientific">Robertmurraya beringensis</name>
    <dbReference type="NCBI Taxonomy" id="641660"/>
    <lineage>
        <taxon>Bacteria</taxon>
        <taxon>Bacillati</taxon>
        <taxon>Bacillota</taxon>
        <taxon>Bacilli</taxon>
        <taxon>Bacillales</taxon>
        <taxon>Bacillaceae</taxon>
        <taxon>Robertmurraya</taxon>
    </lineage>
</organism>
<sequence length="718" mass="81127">MGKMLLCAEKPAQARKLCEPFKHTDKGDHIVIAPCEIFPDGAVTIWAVGHILELYSPSDYSEEYKTWSLENLPIIPSEYKLKPVPDKRKILNNYKKWLKDPSISTIVHCGDPGSEGELLVTEILSYLNNKKPVKRFWATSLTKDSVTKAFKNMKDGSEYTSLSRAAIARQRADWVLGMSTTRALTCLLKQKGINKKVFSSGRVQSALAGIIYQRDKEIETFVSKHYFDLFGTFQFGEDVLIGKWVSKESDHIFDMEEEVLRAFAEYIKTQPAKVHTVVNEEKRIKPPQLFNLSALQIQANKMYGMAPLEVLKYCQSLYDKSLLTYPRSDSRYLTEGEAEWMPTILKNLSKYDCYQVLVKEATGDISQNKRYTDSSKVSDHYAIIPTEDEVDPLTLPKGEQQIYDLVAKSVIAAHCPDYVYDSTEILTTIQDQFAFKSKGNIAKEEGWKVVYKGATSTEKEDEVDVTLPPLKEGQMGKVIATDLKEGTTTPPARFTQGDLIGIMVNASHYVKDKGDFKKAELSLGTEATRAGIVDTLTTRYVKIVKNQVFMLPEGKILIEALGLNSYVTSVLTTGQMDRYLKEIEKGKGDVNKFVKRTEQITAEIVEKLIADSSNWDFSDYIQEINKAEEIGICKLCGGTVVERDTFYGCSNFSKNNCSFKIPKTLSEKTISKENAKKLLATGQTALIKNFLSKKKEKTFDAFVAWDENQKKIIYRFPK</sequence>
<evidence type="ECO:0000256" key="7">
    <source>
        <dbReference type="ARBA" id="ARBA00030003"/>
    </source>
</evidence>
<evidence type="ECO:0000256" key="5">
    <source>
        <dbReference type="ARBA" id="ARBA00023125"/>
    </source>
</evidence>
<keyword evidence="13" id="KW-1185">Reference proteome</keyword>
<dbReference type="InterPro" id="IPR006171">
    <property type="entry name" value="TOPRIM_dom"/>
</dbReference>
<dbReference type="InterPro" id="IPR013497">
    <property type="entry name" value="Topo_IA_cen"/>
</dbReference>
<evidence type="ECO:0000256" key="1">
    <source>
        <dbReference type="ARBA" id="ARBA00000213"/>
    </source>
</evidence>
<evidence type="ECO:0000256" key="8">
    <source>
        <dbReference type="ARBA" id="ARBA00031985"/>
    </source>
</evidence>
<dbReference type="InterPro" id="IPR023406">
    <property type="entry name" value="Topo_IA_AS"/>
</dbReference>
<comment type="caution">
    <text evidence="12">The sequence shown here is derived from an EMBL/GenBank/DDBJ whole genome shotgun (WGS) entry which is preliminary data.</text>
</comment>
<dbReference type="Pfam" id="PF01131">
    <property type="entry name" value="Topoisom_bac"/>
    <property type="match status" value="1"/>
</dbReference>
<dbReference type="PROSITE" id="PS52039">
    <property type="entry name" value="TOPO_IA_2"/>
    <property type="match status" value="1"/>
</dbReference>
<evidence type="ECO:0000256" key="10">
    <source>
        <dbReference type="ARBA" id="ARBA00032877"/>
    </source>
</evidence>
<dbReference type="InterPro" id="IPR013824">
    <property type="entry name" value="Topo_IA_cen_sub1"/>
</dbReference>
<evidence type="ECO:0000256" key="9">
    <source>
        <dbReference type="ARBA" id="ARBA00032235"/>
    </source>
</evidence>
<dbReference type="Pfam" id="PF13342">
    <property type="entry name" value="Toprim_Crpt"/>
    <property type="match status" value="1"/>
</dbReference>
<keyword evidence="6 12" id="KW-0413">Isomerase</keyword>
<dbReference type="SMART" id="SM00493">
    <property type="entry name" value="TOPRIM"/>
    <property type="match status" value="1"/>
</dbReference>
<proteinExistence type="inferred from homology"/>